<dbReference type="EMBL" id="CP049257">
    <property type="protein sequence ID" value="QIG41954.1"/>
    <property type="molecule type" value="Genomic_DNA"/>
</dbReference>
<dbReference type="GO" id="GO:0003677">
    <property type="term" value="F:DNA binding"/>
    <property type="evidence" value="ECO:0007669"/>
    <property type="project" value="UniProtKB-KW"/>
</dbReference>
<gene>
    <name evidence="2" type="ORF">G5V58_03430</name>
</gene>
<evidence type="ECO:0000313" key="2">
    <source>
        <dbReference type="EMBL" id="QIG41954.1"/>
    </source>
</evidence>
<protein>
    <submittedName>
        <fullName evidence="2">Winged helix DNA-binding protein</fullName>
    </submittedName>
</protein>
<dbReference type="InterPro" id="IPR036390">
    <property type="entry name" value="WH_DNA-bd_sf"/>
</dbReference>
<dbReference type="InterPro" id="IPR000835">
    <property type="entry name" value="HTH_MarR-typ"/>
</dbReference>
<dbReference type="GO" id="GO:0006950">
    <property type="term" value="P:response to stress"/>
    <property type="evidence" value="ECO:0007669"/>
    <property type="project" value="TreeGrafter"/>
</dbReference>
<feature type="domain" description="HTH marR-type" evidence="1">
    <location>
        <begin position="7"/>
        <end position="138"/>
    </location>
</feature>
<dbReference type="PANTHER" id="PTHR33164:SF95">
    <property type="entry name" value="TRANSCRIPTIONAL REGULATOR"/>
    <property type="match status" value="1"/>
</dbReference>
<organism evidence="2 3">
    <name type="scientific">Nocardioides anomalus</name>
    <dbReference type="NCBI Taxonomy" id="2712223"/>
    <lineage>
        <taxon>Bacteria</taxon>
        <taxon>Bacillati</taxon>
        <taxon>Actinomycetota</taxon>
        <taxon>Actinomycetes</taxon>
        <taxon>Propionibacteriales</taxon>
        <taxon>Nocardioidaceae</taxon>
        <taxon>Nocardioides</taxon>
    </lineage>
</organism>
<keyword evidence="3" id="KW-1185">Reference proteome</keyword>
<dbReference type="Proteomes" id="UP000502996">
    <property type="component" value="Chromosome"/>
</dbReference>
<dbReference type="InterPro" id="IPR039422">
    <property type="entry name" value="MarR/SlyA-like"/>
</dbReference>
<dbReference type="Gene3D" id="1.10.10.10">
    <property type="entry name" value="Winged helix-like DNA-binding domain superfamily/Winged helix DNA-binding domain"/>
    <property type="match status" value="1"/>
</dbReference>
<name>A0A6G6W9P7_9ACTN</name>
<dbReference type="AlphaFoldDB" id="A0A6G6W9P7"/>
<dbReference type="Pfam" id="PF12802">
    <property type="entry name" value="MarR_2"/>
    <property type="match status" value="1"/>
</dbReference>
<dbReference type="GO" id="GO:0003700">
    <property type="term" value="F:DNA-binding transcription factor activity"/>
    <property type="evidence" value="ECO:0007669"/>
    <property type="project" value="InterPro"/>
</dbReference>
<reference evidence="2 3" key="1">
    <citation type="submission" date="2020-02" db="EMBL/GenBank/DDBJ databases">
        <title>Full genome sequence of Nocardioides sp. R-3366.</title>
        <authorList>
            <person name="Im W.-T."/>
        </authorList>
    </citation>
    <scope>NUCLEOTIDE SEQUENCE [LARGE SCALE GENOMIC DNA]</scope>
    <source>
        <strain evidence="2 3">R-3366</strain>
    </source>
</reference>
<dbReference type="SUPFAM" id="SSF46785">
    <property type="entry name" value="Winged helix' DNA-binding domain"/>
    <property type="match status" value="1"/>
</dbReference>
<dbReference type="KEGG" id="nano:G5V58_03430"/>
<dbReference type="PANTHER" id="PTHR33164">
    <property type="entry name" value="TRANSCRIPTIONAL REGULATOR, MARR FAMILY"/>
    <property type="match status" value="1"/>
</dbReference>
<dbReference type="SMART" id="SM00347">
    <property type="entry name" value="HTH_MARR"/>
    <property type="match status" value="1"/>
</dbReference>
<evidence type="ECO:0000313" key="3">
    <source>
        <dbReference type="Proteomes" id="UP000502996"/>
    </source>
</evidence>
<dbReference type="PRINTS" id="PR00598">
    <property type="entry name" value="HTHMARR"/>
</dbReference>
<evidence type="ECO:0000259" key="1">
    <source>
        <dbReference type="PROSITE" id="PS50995"/>
    </source>
</evidence>
<dbReference type="PROSITE" id="PS50995">
    <property type="entry name" value="HTH_MARR_2"/>
    <property type="match status" value="1"/>
</dbReference>
<accession>A0A6G6W9P7</accession>
<sequence>MRTYPGPVDLSFLLNQVSYAFAARLADALAEVELSVREYCVLWKAAEQPRTQAEIATLAGLDKTTMVVTLDRLTDRGLAQRTPSPTDRRARLVDVTDAGADAYERGRVIVERVTEEVLGTLSATDRAAFVRGLEALVGGTLAEPSHVRPERRKEIRAGR</sequence>
<dbReference type="InterPro" id="IPR036388">
    <property type="entry name" value="WH-like_DNA-bd_sf"/>
</dbReference>
<keyword evidence="2" id="KW-0238">DNA-binding</keyword>
<proteinExistence type="predicted"/>